<keyword evidence="2" id="KW-1185">Reference proteome</keyword>
<evidence type="ECO:0000313" key="2">
    <source>
        <dbReference type="Proteomes" id="UP000017248"/>
    </source>
</evidence>
<evidence type="ECO:0000313" key="1">
    <source>
        <dbReference type="EMBL" id="CDI58185.1"/>
    </source>
</evidence>
<reference evidence="1" key="1">
    <citation type="submission" date="2013-09" db="EMBL/GenBank/DDBJ databases">
        <title>Draft Genome Sequence of five Lactobacillus helveticus strains CIRM-BIA 101T, 103, 104, 951 and 953 isolated from milk product.</title>
        <authorList>
            <person name="Valence F."/>
            <person name="Chuat V."/>
            <person name="Ma L."/>
            <person name="Creno S."/>
            <person name="Falentin H."/>
            <person name="Lortal S."/>
            <person name="Bizet C."/>
            <person name="Clermont D."/>
            <person name="Loux V."/>
            <person name="Bouchier C."/>
            <person name="Cousin S."/>
        </authorList>
    </citation>
    <scope>NUCLEOTIDE SEQUENCE [LARGE SCALE GENOMIC DNA]</scope>
    <source>
        <strain evidence="1">CIRM-BIA 951</strain>
    </source>
</reference>
<sequence length="15" mass="1590">MKMKKEAGITTAAPL</sequence>
<gene>
    <name evidence="1" type="ORF">LHCIRMBIA951_01477</name>
</gene>
<comment type="caution">
    <text evidence="1">The sequence shown here is derived from an EMBL/GenBank/DDBJ whole genome shotgun (WGS) entry which is preliminary data.</text>
</comment>
<name>U6F6G8_LACHE</name>
<accession>U6F6G8</accession>
<organism evidence="1 2">
    <name type="scientific">Lactobacillus helveticus CIRM-BIA 951</name>
    <dbReference type="NCBI Taxonomy" id="1226334"/>
    <lineage>
        <taxon>Bacteria</taxon>
        <taxon>Bacillati</taxon>
        <taxon>Bacillota</taxon>
        <taxon>Bacilli</taxon>
        <taxon>Lactobacillales</taxon>
        <taxon>Lactobacillaceae</taxon>
        <taxon>Lactobacillus</taxon>
    </lineage>
</organism>
<proteinExistence type="predicted"/>
<dbReference type="HOGENOM" id="CLU_3434036_0_0_9"/>
<dbReference type="Proteomes" id="UP000017248">
    <property type="component" value="Unassembled WGS sequence"/>
</dbReference>
<dbReference type="EMBL" id="CBUK010000055">
    <property type="protein sequence ID" value="CDI58185.1"/>
    <property type="molecule type" value="Genomic_DNA"/>
</dbReference>
<protein>
    <submittedName>
        <fullName evidence="1">Uncharacterized protein</fullName>
    </submittedName>
</protein>